<evidence type="ECO:0000313" key="3">
    <source>
        <dbReference type="Proteomes" id="UP001530293"/>
    </source>
</evidence>
<accession>A0ABD3MVE7</accession>
<protein>
    <submittedName>
        <fullName evidence="2">Uncharacterized protein</fullName>
    </submittedName>
</protein>
<gene>
    <name evidence="2" type="ORF">ACHAWU_007322</name>
</gene>
<evidence type="ECO:0000313" key="2">
    <source>
        <dbReference type="EMBL" id="KAL3767844.1"/>
    </source>
</evidence>
<dbReference type="InterPro" id="IPR036869">
    <property type="entry name" value="J_dom_sf"/>
</dbReference>
<feature type="compositionally biased region" description="Low complexity" evidence="1">
    <location>
        <begin position="183"/>
        <end position="198"/>
    </location>
</feature>
<reference evidence="2 3" key="1">
    <citation type="submission" date="2024-10" db="EMBL/GenBank/DDBJ databases">
        <title>Updated reference genomes for cyclostephanoid diatoms.</title>
        <authorList>
            <person name="Roberts W.R."/>
            <person name="Alverson A.J."/>
        </authorList>
    </citation>
    <scope>NUCLEOTIDE SEQUENCE [LARGE SCALE GENOMIC DNA]</scope>
    <source>
        <strain evidence="2 3">AJA232-27</strain>
    </source>
</reference>
<feature type="compositionally biased region" description="Basic and acidic residues" evidence="1">
    <location>
        <begin position="212"/>
        <end position="224"/>
    </location>
</feature>
<dbReference type="AlphaFoldDB" id="A0ABD3MVE7"/>
<sequence>MSTRTTSAIPSRKARENLIRLLFKAQDPLTVTGKPASITQAHRLRSQEREAASASITGRRHSYSQLRVAYLEKVHAMHPDKVGAIHNDGLPSKDMHLQFIELKNAWEEYHASVRIAQRRCDDNSSRNKYKTSEGNDWEEEENFTMFGVGCSFADSQEERDLRFEITEQACRGWFPSGSITDPQSDNQKNNSSLSQKSSVHQLRLSDNDMFVPDERPMTKVEGSRKHLVQNADKFIRKR</sequence>
<comment type="caution">
    <text evidence="2">The sequence shown here is derived from an EMBL/GenBank/DDBJ whole genome shotgun (WGS) entry which is preliminary data.</text>
</comment>
<feature type="region of interest" description="Disordered" evidence="1">
    <location>
        <begin position="174"/>
        <end position="238"/>
    </location>
</feature>
<keyword evidence="3" id="KW-1185">Reference proteome</keyword>
<name>A0ABD3MVE7_9STRA</name>
<dbReference type="Proteomes" id="UP001530293">
    <property type="component" value="Unassembled WGS sequence"/>
</dbReference>
<organism evidence="2 3">
    <name type="scientific">Discostella pseudostelligera</name>
    <dbReference type="NCBI Taxonomy" id="259834"/>
    <lineage>
        <taxon>Eukaryota</taxon>
        <taxon>Sar</taxon>
        <taxon>Stramenopiles</taxon>
        <taxon>Ochrophyta</taxon>
        <taxon>Bacillariophyta</taxon>
        <taxon>Coscinodiscophyceae</taxon>
        <taxon>Thalassiosirophycidae</taxon>
        <taxon>Stephanodiscales</taxon>
        <taxon>Stephanodiscaceae</taxon>
        <taxon>Discostella</taxon>
    </lineage>
</organism>
<dbReference type="SUPFAM" id="SSF46565">
    <property type="entry name" value="Chaperone J-domain"/>
    <property type="match status" value="1"/>
</dbReference>
<evidence type="ECO:0000256" key="1">
    <source>
        <dbReference type="SAM" id="MobiDB-lite"/>
    </source>
</evidence>
<proteinExistence type="predicted"/>
<dbReference type="EMBL" id="JALLBG020000072">
    <property type="protein sequence ID" value="KAL3767844.1"/>
    <property type="molecule type" value="Genomic_DNA"/>
</dbReference>